<evidence type="ECO:0000313" key="4">
    <source>
        <dbReference type="Proteomes" id="UP000274097"/>
    </source>
</evidence>
<dbReference type="InterPro" id="IPR009325">
    <property type="entry name" value="DUF983"/>
</dbReference>
<feature type="transmembrane region" description="Helical" evidence="1">
    <location>
        <begin position="60"/>
        <end position="80"/>
    </location>
</feature>
<dbReference type="EMBL" id="RAQU01000214">
    <property type="protein sequence ID" value="RKK01831.1"/>
    <property type="molecule type" value="Genomic_DNA"/>
</dbReference>
<organism evidence="2 5">
    <name type="scientific">Teichococcus wenyumeiae</name>
    <dbReference type="NCBI Taxonomy" id="2478470"/>
    <lineage>
        <taxon>Bacteria</taxon>
        <taxon>Pseudomonadati</taxon>
        <taxon>Pseudomonadota</taxon>
        <taxon>Alphaproteobacteria</taxon>
        <taxon>Acetobacterales</taxon>
        <taxon>Roseomonadaceae</taxon>
        <taxon>Roseomonas</taxon>
    </lineage>
</organism>
<sequence length="135" mass="14980">MAETPEHRLPPGETPMSLGIRGLCPRCGKGHIFAGFLKLAKRCDHCGLDMSFADPADGPAFFVMSIVAVPVTIFAIWLELGYEPPFWVHLLTTFPLLIISSMLLLRPFKGWLVCSQYINKAEEGRFGPRQPPPQA</sequence>
<accession>A0A3A9J8G7</accession>
<dbReference type="InParanoid" id="A0A3A9J8G7"/>
<keyword evidence="1" id="KW-0812">Transmembrane</keyword>
<dbReference type="RefSeq" id="WP_120640522.1">
    <property type="nucleotide sequence ID" value="NZ_RAQU01000214.1"/>
</dbReference>
<evidence type="ECO:0000313" key="5">
    <source>
        <dbReference type="Proteomes" id="UP000278036"/>
    </source>
</evidence>
<evidence type="ECO:0000313" key="2">
    <source>
        <dbReference type="EMBL" id="RKK01831.1"/>
    </source>
</evidence>
<dbReference type="Pfam" id="PF06170">
    <property type="entry name" value="DUF983"/>
    <property type="match status" value="1"/>
</dbReference>
<dbReference type="OrthoDB" id="9799456at2"/>
<dbReference type="EMBL" id="RFLX01000001">
    <property type="protein sequence ID" value="RMI27266.1"/>
    <property type="molecule type" value="Genomic_DNA"/>
</dbReference>
<comment type="caution">
    <text evidence="2">The sequence shown here is derived from an EMBL/GenBank/DDBJ whole genome shotgun (WGS) entry which is preliminary data.</text>
</comment>
<evidence type="ECO:0000256" key="1">
    <source>
        <dbReference type="SAM" id="Phobius"/>
    </source>
</evidence>
<dbReference type="Proteomes" id="UP000278036">
    <property type="component" value="Unassembled WGS sequence"/>
</dbReference>
<keyword evidence="1" id="KW-1133">Transmembrane helix</keyword>
<reference evidence="2 5" key="1">
    <citation type="submission" date="2018-09" db="EMBL/GenBank/DDBJ databases">
        <title>Roseomonas sp. nov., isolated from feces of Tibetan antelopes in the Qinghai-Tibet plateau, China.</title>
        <authorList>
            <person name="Tian Z."/>
        </authorList>
    </citation>
    <scope>NUCLEOTIDE SEQUENCE [LARGE SCALE GENOMIC DNA]</scope>
    <source>
        <strain evidence="3 4">Z23</strain>
        <strain evidence="2 5">Z24</strain>
    </source>
</reference>
<evidence type="ECO:0000313" key="3">
    <source>
        <dbReference type="EMBL" id="RMI27266.1"/>
    </source>
</evidence>
<gene>
    <name evidence="2" type="ORF">D6Z83_22970</name>
    <name evidence="3" type="ORF">EBE87_02555</name>
</gene>
<dbReference type="Proteomes" id="UP000274097">
    <property type="component" value="Unassembled WGS sequence"/>
</dbReference>
<protein>
    <submittedName>
        <fullName evidence="2">DUF983 domain-containing protein</fullName>
    </submittedName>
</protein>
<dbReference type="AlphaFoldDB" id="A0A3A9J8G7"/>
<name>A0A3A9J8G7_9PROT</name>
<feature type="transmembrane region" description="Helical" evidence="1">
    <location>
        <begin position="86"/>
        <end position="105"/>
    </location>
</feature>
<keyword evidence="1" id="KW-0472">Membrane</keyword>
<proteinExistence type="predicted"/>
<keyword evidence="4" id="KW-1185">Reference proteome</keyword>